<dbReference type="EMBL" id="JBHSRF010000036">
    <property type="protein sequence ID" value="MFC6084000.1"/>
    <property type="molecule type" value="Genomic_DNA"/>
</dbReference>
<dbReference type="Proteomes" id="UP001596137">
    <property type="component" value="Unassembled WGS sequence"/>
</dbReference>
<sequence>MVYSESREHEALHDLVTRLTARFSDSYSPDQVEAVVMQCYEPFKASTVRDYIPVLVEHASKDRLWAKSA</sequence>
<gene>
    <name evidence="2" type="ORF">ACFP1K_22730</name>
</gene>
<dbReference type="InterPro" id="IPR048716">
    <property type="entry name" value="Phosphatase-like_N"/>
</dbReference>
<reference evidence="3" key="1">
    <citation type="journal article" date="2019" name="Int. J. Syst. Evol. Microbiol.">
        <title>The Global Catalogue of Microorganisms (GCM) 10K type strain sequencing project: providing services to taxonomists for standard genome sequencing and annotation.</title>
        <authorList>
            <consortium name="The Broad Institute Genomics Platform"/>
            <consortium name="The Broad Institute Genome Sequencing Center for Infectious Disease"/>
            <person name="Wu L."/>
            <person name="Ma J."/>
        </authorList>
    </citation>
    <scope>NUCLEOTIDE SEQUENCE [LARGE SCALE GENOMIC DNA]</scope>
    <source>
        <strain evidence="3">JCM 30346</strain>
    </source>
</reference>
<dbReference type="Pfam" id="PF21234">
    <property type="entry name" value="Phosphatase-like_N"/>
    <property type="match status" value="1"/>
</dbReference>
<accession>A0ABW1NLF1</accession>
<organism evidence="2 3">
    <name type="scientific">Sphaerisporangium aureirubrum</name>
    <dbReference type="NCBI Taxonomy" id="1544736"/>
    <lineage>
        <taxon>Bacteria</taxon>
        <taxon>Bacillati</taxon>
        <taxon>Actinomycetota</taxon>
        <taxon>Actinomycetes</taxon>
        <taxon>Streptosporangiales</taxon>
        <taxon>Streptosporangiaceae</taxon>
        <taxon>Sphaerisporangium</taxon>
    </lineage>
</organism>
<keyword evidence="3" id="KW-1185">Reference proteome</keyword>
<comment type="caution">
    <text evidence="2">The sequence shown here is derived from an EMBL/GenBank/DDBJ whole genome shotgun (WGS) entry which is preliminary data.</text>
</comment>
<dbReference type="Gene3D" id="1.10.8.1060">
    <property type="entry name" value="Corynebacterium glutamicum thioredoxin-dependent arsenate reductase, N-terminal domain"/>
    <property type="match status" value="1"/>
</dbReference>
<dbReference type="NCBIfam" id="NF046112">
    <property type="entry name" value="MSMEG_6209_Nter"/>
    <property type="match status" value="1"/>
</dbReference>
<name>A0ABW1NLF1_9ACTN</name>
<proteinExistence type="predicted"/>
<dbReference type="RefSeq" id="WP_380756590.1">
    <property type="nucleotide sequence ID" value="NZ_JBHSRF010000036.1"/>
</dbReference>
<evidence type="ECO:0000259" key="1">
    <source>
        <dbReference type="Pfam" id="PF21234"/>
    </source>
</evidence>
<protein>
    <submittedName>
        <fullName evidence="2">Three-helix bundle dimerization domain-containing protein</fullName>
    </submittedName>
</protein>
<feature type="domain" description="Protein-tyrosine-phosphatase-like N-terminal" evidence="1">
    <location>
        <begin position="12"/>
        <end position="66"/>
    </location>
</feature>
<evidence type="ECO:0000313" key="2">
    <source>
        <dbReference type="EMBL" id="MFC6084000.1"/>
    </source>
</evidence>
<evidence type="ECO:0000313" key="3">
    <source>
        <dbReference type="Proteomes" id="UP001596137"/>
    </source>
</evidence>